<evidence type="ECO:0000256" key="1">
    <source>
        <dbReference type="ARBA" id="ARBA00001933"/>
    </source>
</evidence>
<keyword evidence="6" id="KW-0408">Iron</keyword>
<dbReference type="EMBL" id="CAEZTD010000014">
    <property type="protein sequence ID" value="CAB4555016.1"/>
    <property type="molecule type" value="Genomic_DNA"/>
</dbReference>
<evidence type="ECO:0000256" key="4">
    <source>
        <dbReference type="ARBA" id="ARBA00022723"/>
    </source>
</evidence>
<dbReference type="PANTHER" id="PTHR11601:SF34">
    <property type="entry name" value="CYSTEINE DESULFURASE"/>
    <property type="match status" value="1"/>
</dbReference>
<dbReference type="GO" id="GO:0016740">
    <property type="term" value="F:transferase activity"/>
    <property type="evidence" value="ECO:0007669"/>
    <property type="project" value="UniProtKB-KW"/>
</dbReference>
<dbReference type="InterPro" id="IPR015422">
    <property type="entry name" value="PyrdxlP-dep_Trfase_small"/>
</dbReference>
<evidence type="ECO:0000256" key="7">
    <source>
        <dbReference type="ARBA" id="ARBA00023014"/>
    </source>
</evidence>
<dbReference type="Pfam" id="PF00266">
    <property type="entry name" value="Aminotran_5"/>
    <property type="match status" value="1"/>
</dbReference>
<comment type="similarity">
    <text evidence="2">Belongs to the class-V pyridoxal-phosphate-dependent aminotransferase family. NifS/IscS subfamily.</text>
</comment>
<gene>
    <name evidence="9" type="ORF">UFOPK1591_00315</name>
</gene>
<sequence>MRTYLDHAASTPVRDSARDAFISALAVAGNPSSVHRDGQAAKAIVEDARARVAQVFSCDPIEVVFTSGGTESVNLGLTGLYRSRLIGLAGGGADQARNRVVVPEAEHHATLDTVLALEKEGAVVEWVPVDGDGLIDSQAWQAALARSPETIAVASAIAANNEVGTIQNWRELAHMSADSGVPFHLDASAAAGHLDLSLRPATAVSMTGHKIGSVPGVGVLLVDRAAAPQAIIHGGGQQRGLRSGTMDAPAAASFAAALEEVERERARETARLENLRDDAIVRIQHAVPSAVLRGTRENRLDNNINFTFPGCQSDSLLFLLDEQGISVSTGSACQAGVAQPSHVLLAMGLSEADAHSALRITLGHTTTETDLDVLVDALPGVYERALRAGLTSDARPSN</sequence>
<keyword evidence="7" id="KW-0411">Iron-sulfur</keyword>
<evidence type="ECO:0000313" key="9">
    <source>
        <dbReference type="EMBL" id="CAB4555016.1"/>
    </source>
</evidence>
<evidence type="ECO:0000259" key="8">
    <source>
        <dbReference type="Pfam" id="PF00266"/>
    </source>
</evidence>
<dbReference type="InterPro" id="IPR000192">
    <property type="entry name" value="Aminotrans_V_dom"/>
</dbReference>
<dbReference type="SUPFAM" id="SSF53383">
    <property type="entry name" value="PLP-dependent transferases"/>
    <property type="match status" value="1"/>
</dbReference>
<accession>A0A6J6CV09</accession>
<dbReference type="PANTHER" id="PTHR11601">
    <property type="entry name" value="CYSTEINE DESULFURYLASE FAMILY MEMBER"/>
    <property type="match status" value="1"/>
</dbReference>
<feature type="domain" description="Aminotransferase class V" evidence="8">
    <location>
        <begin position="3"/>
        <end position="374"/>
    </location>
</feature>
<dbReference type="AlphaFoldDB" id="A0A6J6CV09"/>
<evidence type="ECO:0000256" key="5">
    <source>
        <dbReference type="ARBA" id="ARBA00022898"/>
    </source>
</evidence>
<proteinExistence type="inferred from homology"/>
<dbReference type="PIRSF" id="PIRSF005572">
    <property type="entry name" value="NifS"/>
    <property type="match status" value="1"/>
</dbReference>
<protein>
    <submittedName>
        <fullName evidence="9">Unannotated protein</fullName>
    </submittedName>
</protein>
<evidence type="ECO:0000256" key="6">
    <source>
        <dbReference type="ARBA" id="ARBA00023004"/>
    </source>
</evidence>
<comment type="cofactor">
    <cofactor evidence="1">
        <name>pyridoxal 5'-phosphate</name>
        <dbReference type="ChEBI" id="CHEBI:597326"/>
    </cofactor>
</comment>
<organism evidence="9">
    <name type="scientific">freshwater metagenome</name>
    <dbReference type="NCBI Taxonomy" id="449393"/>
    <lineage>
        <taxon>unclassified sequences</taxon>
        <taxon>metagenomes</taxon>
        <taxon>ecological metagenomes</taxon>
    </lineage>
</organism>
<reference evidence="9" key="1">
    <citation type="submission" date="2020-05" db="EMBL/GenBank/DDBJ databases">
        <authorList>
            <person name="Chiriac C."/>
            <person name="Salcher M."/>
            <person name="Ghai R."/>
            <person name="Kavagutti S V."/>
        </authorList>
    </citation>
    <scope>NUCLEOTIDE SEQUENCE</scope>
</reference>
<dbReference type="Gene3D" id="3.90.1150.10">
    <property type="entry name" value="Aspartate Aminotransferase, domain 1"/>
    <property type="match status" value="1"/>
</dbReference>
<dbReference type="InterPro" id="IPR015421">
    <property type="entry name" value="PyrdxlP-dep_Trfase_major"/>
</dbReference>
<dbReference type="Gene3D" id="1.10.260.50">
    <property type="match status" value="1"/>
</dbReference>
<keyword evidence="4" id="KW-0479">Metal-binding</keyword>
<dbReference type="GO" id="GO:0046872">
    <property type="term" value="F:metal ion binding"/>
    <property type="evidence" value="ECO:0007669"/>
    <property type="project" value="UniProtKB-KW"/>
</dbReference>
<dbReference type="InterPro" id="IPR016454">
    <property type="entry name" value="Cysteine_dSase"/>
</dbReference>
<name>A0A6J6CV09_9ZZZZ</name>
<keyword evidence="5" id="KW-0663">Pyridoxal phosphate</keyword>
<evidence type="ECO:0000256" key="3">
    <source>
        <dbReference type="ARBA" id="ARBA00022679"/>
    </source>
</evidence>
<keyword evidence="3" id="KW-0808">Transferase</keyword>
<dbReference type="InterPro" id="IPR015424">
    <property type="entry name" value="PyrdxlP-dep_Trfase"/>
</dbReference>
<dbReference type="Gene3D" id="3.40.640.10">
    <property type="entry name" value="Type I PLP-dependent aspartate aminotransferase-like (Major domain)"/>
    <property type="match status" value="1"/>
</dbReference>
<dbReference type="GO" id="GO:0051536">
    <property type="term" value="F:iron-sulfur cluster binding"/>
    <property type="evidence" value="ECO:0007669"/>
    <property type="project" value="UniProtKB-KW"/>
</dbReference>
<evidence type="ECO:0000256" key="2">
    <source>
        <dbReference type="ARBA" id="ARBA00006490"/>
    </source>
</evidence>